<dbReference type="EMBL" id="SDHX01000002">
    <property type="protein sequence ID" value="RXK53303.1"/>
    <property type="molecule type" value="Genomic_DNA"/>
</dbReference>
<dbReference type="Pfam" id="PF13519">
    <property type="entry name" value="VWA_2"/>
    <property type="match status" value="1"/>
</dbReference>
<feature type="domain" description="VWFA" evidence="2">
    <location>
        <begin position="93"/>
        <end position="227"/>
    </location>
</feature>
<dbReference type="InterPro" id="IPR050768">
    <property type="entry name" value="UPF0353/GerABKA_families"/>
</dbReference>
<feature type="compositionally biased region" description="Basic and acidic residues" evidence="1">
    <location>
        <begin position="558"/>
        <end position="570"/>
    </location>
</feature>
<evidence type="ECO:0000313" key="3">
    <source>
        <dbReference type="EMBL" id="RXK53303.1"/>
    </source>
</evidence>
<proteinExistence type="predicted"/>
<gene>
    <name evidence="3" type="ORF">ESB00_16525</name>
</gene>
<dbReference type="OrthoDB" id="9807628at2"/>
<feature type="region of interest" description="Disordered" evidence="1">
    <location>
        <begin position="464"/>
        <end position="609"/>
    </location>
</feature>
<feature type="compositionally biased region" description="Low complexity" evidence="1">
    <location>
        <begin position="591"/>
        <end position="609"/>
    </location>
</feature>
<reference evidence="3 4" key="1">
    <citation type="submission" date="2019-01" db="EMBL/GenBank/DDBJ databases">
        <title>Lacunisphaera sp. strain TWA-58.</title>
        <authorList>
            <person name="Chen W.-M."/>
        </authorList>
    </citation>
    <scope>NUCLEOTIDE SEQUENCE [LARGE SCALE GENOMIC DNA]</scope>
    <source>
        <strain evidence="3 4">TWA-58</strain>
    </source>
</reference>
<feature type="compositionally biased region" description="Basic and acidic residues" evidence="1">
    <location>
        <begin position="528"/>
        <end position="542"/>
    </location>
</feature>
<dbReference type="PANTHER" id="PTHR22550">
    <property type="entry name" value="SPORE GERMINATION PROTEIN"/>
    <property type="match status" value="1"/>
</dbReference>
<accession>A0A4Q1C4S9</accession>
<dbReference type="SMART" id="SM00327">
    <property type="entry name" value="VWA"/>
    <property type="match status" value="1"/>
</dbReference>
<dbReference type="Gene3D" id="3.40.50.410">
    <property type="entry name" value="von Willebrand factor, type A domain"/>
    <property type="match status" value="1"/>
</dbReference>
<evidence type="ECO:0000256" key="1">
    <source>
        <dbReference type="SAM" id="MobiDB-lite"/>
    </source>
</evidence>
<feature type="compositionally biased region" description="Low complexity" evidence="1">
    <location>
        <begin position="484"/>
        <end position="498"/>
    </location>
</feature>
<dbReference type="SUPFAM" id="SSF53300">
    <property type="entry name" value="vWA-like"/>
    <property type="match status" value="1"/>
</dbReference>
<protein>
    <submittedName>
        <fullName evidence="3">VWA domain-containing protein</fullName>
    </submittedName>
</protein>
<comment type="caution">
    <text evidence="3">The sequence shown here is derived from an EMBL/GenBank/DDBJ whole genome shotgun (WGS) entry which is preliminary data.</text>
</comment>
<keyword evidence="4" id="KW-1185">Reference proteome</keyword>
<evidence type="ECO:0000259" key="2">
    <source>
        <dbReference type="PROSITE" id="PS50234"/>
    </source>
</evidence>
<dbReference type="InterPro" id="IPR002035">
    <property type="entry name" value="VWF_A"/>
</dbReference>
<dbReference type="AlphaFoldDB" id="A0A4Q1C4S9"/>
<dbReference type="InterPro" id="IPR036465">
    <property type="entry name" value="vWFA_dom_sf"/>
</dbReference>
<organism evidence="3 4">
    <name type="scientific">Oleiharenicola lentus</name>
    <dbReference type="NCBI Taxonomy" id="2508720"/>
    <lineage>
        <taxon>Bacteria</taxon>
        <taxon>Pseudomonadati</taxon>
        <taxon>Verrucomicrobiota</taxon>
        <taxon>Opitutia</taxon>
        <taxon>Opitutales</taxon>
        <taxon>Opitutaceae</taxon>
        <taxon>Oleiharenicola</taxon>
    </lineage>
</organism>
<evidence type="ECO:0000313" key="4">
    <source>
        <dbReference type="Proteomes" id="UP000290218"/>
    </source>
</evidence>
<feature type="compositionally biased region" description="Basic and acidic residues" evidence="1">
    <location>
        <begin position="464"/>
        <end position="483"/>
    </location>
</feature>
<dbReference type="RefSeq" id="WP_129048892.1">
    <property type="nucleotide sequence ID" value="NZ_SDHX01000002.1"/>
</dbReference>
<feature type="compositionally biased region" description="Basic and acidic residues" evidence="1">
    <location>
        <begin position="499"/>
        <end position="514"/>
    </location>
</feature>
<name>A0A4Q1C4S9_9BACT</name>
<dbReference type="PROSITE" id="PS50234">
    <property type="entry name" value="VWFA"/>
    <property type="match status" value="1"/>
</dbReference>
<sequence length="609" mass="67978">MSFHSPHLLWLLVPLVLLFSWELARHATRAVTNWPKIARAWAGAFEVSLGAKHTTAENRPRLWLWFGLACCLVALARPQWGVIEDQVFDQSREVIIAVDLSRSMLAQDVKPSRLDRSKLLIQSLLDDLKGERVGLVLFAGTAFLQSPLSSDYEVMREFLPALDPDYLPEGGSNYQAMLDTSMQAFGTSTADRYLIVLSDGESTVDDWRKHTEALKNKGIRVIGLGVGTTQGSFIPDAAGGFVKDERGAVVMSRLNSATLQELAQVTGGAYTDASAWVDLPGLLRTTVEAGKKGEFSEKNTARLIERFQWFLAPGLVLLLISFWAEFPVRPRERALPLAGRKRENGVRRRETTAIAVMIGLFLLLSPCSIPPASAAEQPGDTLAKPLSTLIGRLADKPALEAKDCSELAQATLTYAERLKSAQQQPQEPVVRDALQAVDLGEKLDPKAADWPKLRADLEALLKRDDQQKQDEQKQDQKNEDQQKQEQQPQQKQDQQQQDQDQKNNDQQKQDEKQQSEQQNQPQNQDAFGDMKDQQEQKAEDQKPAQPPPPKPGTQKVGGQKEEKSPERADPELAMPLQKLEQVRNQDSPAKLQQLMQGQQQKPKGTGKNW</sequence>
<feature type="compositionally biased region" description="Low complexity" evidence="1">
    <location>
        <begin position="515"/>
        <end position="525"/>
    </location>
</feature>
<dbReference type="Proteomes" id="UP000290218">
    <property type="component" value="Unassembled WGS sequence"/>
</dbReference>
<dbReference type="PANTHER" id="PTHR22550:SF14">
    <property type="entry name" value="VWFA DOMAIN-CONTAINING PROTEIN"/>
    <property type="match status" value="1"/>
</dbReference>